<keyword evidence="1" id="KW-0472">Membrane</keyword>
<protein>
    <recommendedName>
        <fullName evidence="4">Cycloeucalenol cycloisomerase</fullName>
    </recommendedName>
</protein>
<organism evidence="2 3">
    <name type="scientific">Chlorella vulgaris</name>
    <name type="common">Green alga</name>
    <dbReference type="NCBI Taxonomy" id="3077"/>
    <lineage>
        <taxon>Eukaryota</taxon>
        <taxon>Viridiplantae</taxon>
        <taxon>Chlorophyta</taxon>
        <taxon>core chlorophytes</taxon>
        <taxon>Trebouxiophyceae</taxon>
        <taxon>Chlorellales</taxon>
        <taxon>Chlorellaceae</taxon>
        <taxon>Chlorella clade</taxon>
        <taxon>Chlorella</taxon>
    </lineage>
</organism>
<dbReference type="PANTHER" id="PTHR35136:SF1">
    <property type="entry name" value="CYCLOEUCALENOL CYCLOISOMERASE"/>
    <property type="match status" value="1"/>
</dbReference>
<comment type="caution">
    <text evidence="2">The sequence shown here is derived from an EMBL/GenBank/DDBJ whole genome shotgun (WGS) entry which is preliminary data.</text>
</comment>
<feature type="transmembrane region" description="Helical" evidence="1">
    <location>
        <begin position="34"/>
        <end position="57"/>
    </location>
</feature>
<feature type="transmembrane region" description="Helical" evidence="1">
    <location>
        <begin position="141"/>
        <end position="161"/>
    </location>
</feature>
<dbReference type="PANTHER" id="PTHR35136">
    <property type="entry name" value="CYCLOEUCALENOL CYCLOISOMERASE"/>
    <property type="match status" value="1"/>
</dbReference>
<dbReference type="Proteomes" id="UP001055712">
    <property type="component" value="Unassembled WGS sequence"/>
</dbReference>
<reference evidence="2" key="2">
    <citation type="submission" date="2020-11" db="EMBL/GenBank/DDBJ databases">
        <authorList>
            <person name="Cecchin M."/>
            <person name="Marcolungo L."/>
            <person name="Rossato M."/>
            <person name="Girolomoni L."/>
            <person name="Cosentino E."/>
            <person name="Cuine S."/>
            <person name="Li-Beisson Y."/>
            <person name="Delledonne M."/>
            <person name="Ballottari M."/>
        </authorList>
    </citation>
    <scope>NUCLEOTIDE SEQUENCE</scope>
    <source>
        <strain evidence="2">211/11P</strain>
        <tissue evidence="2">Whole cell</tissue>
    </source>
</reference>
<evidence type="ECO:0000313" key="2">
    <source>
        <dbReference type="EMBL" id="KAI3423819.1"/>
    </source>
</evidence>
<dbReference type="EMBL" id="SIDB01000014">
    <property type="protein sequence ID" value="KAI3423819.1"/>
    <property type="molecule type" value="Genomic_DNA"/>
</dbReference>
<feature type="transmembrane region" description="Helical" evidence="1">
    <location>
        <begin position="63"/>
        <end position="83"/>
    </location>
</feature>
<dbReference type="InterPro" id="IPR020532">
    <property type="entry name" value="Cycloeucalenol_cycloisomerase"/>
</dbReference>
<dbReference type="GO" id="GO:0047793">
    <property type="term" value="F:cycloeucalenol cycloisomerase activity"/>
    <property type="evidence" value="ECO:0007669"/>
    <property type="project" value="InterPro"/>
</dbReference>
<dbReference type="OrthoDB" id="2111841at2759"/>
<dbReference type="AlphaFoldDB" id="A0A9D4TEQ5"/>
<feature type="transmembrane region" description="Helical" evidence="1">
    <location>
        <begin position="245"/>
        <end position="267"/>
    </location>
</feature>
<sequence>MAAPRRAATSAAGSGGKRLSPWLAPTPGKRWTELFFLLYSPSWILWCLCILVPFKIYEHLGKWGYLSLGLIAAPPCVLLPMLLQPAAERQKPWSQRYWVKANAWIAVFSFIGNYFWTHYFYRVLGASYTFPAHRLNQVPITLYFMTHAYFCLYHALSNLLIRRVRHATAAYGTAAQAVAEGVLVFLLAYATAFGETITIAHFPYYSFKDRSRMYSVGSLFYAIYFFVSFPMFYRMDEQPRAKPFTLWRAVVDALAAGMIVTCLLDFWRIGIGGIVDGQDAASSGLPWMP</sequence>
<accession>A0A9D4TEQ5</accession>
<proteinExistence type="predicted"/>
<feature type="transmembrane region" description="Helical" evidence="1">
    <location>
        <begin position="182"/>
        <end position="202"/>
    </location>
</feature>
<keyword evidence="1" id="KW-0812">Transmembrane</keyword>
<keyword evidence="1" id="KW-1133">Transmembrane helix</keyword>
<name>A0A9D4TEQ5_CHLVU</name>
<feature type="transmembrane region" description="Helical" evidence="1">
    <location>
        <begin position="214"/>
        <end position="233"/>
    </location>
</feature>
<gene>
    <name evidence="2" type="ORF">D9Q98_009655</name>
</gene>
<keyword evidence="3" id="KW-1185">Reference proteome</keyword>
<evidence type="ECO:0008006" key="4">
    <source>
        <dbReference type="Google" id="ProtNLM"/>
    </source>
</evidence>
<evidence type="ECO:0000256" key="1">
    <source>
        <dbReference type="SAM" id="Phobius"/>
    </source>
</evidence>
<feature type="transmembrane region" description="Helical" evidence="1">
    <location>
        <begin position="103"/>
        <end position="121"/>
    </location>
</feature>
<evidence type="ECO:0000313" key="3">
    <source>
        <dbReference type="Proteomes" id="UP001055712"/>
    </source>
</evidence>
<reference evidence="2" key="1">
    <citation type="journal article" date="2019" name="Plant J.">
        <title>Chlorella vulgaris genome assembly and annotation reveals the molecular basis for metabolic acclimation to high light conditions.</title>
        <authorList>
            <person name="Cecchin M."/>
            <person name="Marcolungo L."/>
            <person name="Rossato M."/>
            <person name="Girolomoni L."/>
            <person name="Cosentino E."/>
            <person name="Cuine S."/>
            <person name="Li-Beisson Y."/>
            <person name="Delledonne M."/>
            <person name="Ballottari M."/>
        </authorList>
    </citation>
    <scope>NUCLEOTIDE SEQUENCE</scope>
    <source>
        <strain evidence="2">211/11P</strain>
    </source>
</reference>